<dbReference type="AlphaFoldDB" id="A0A803R7K9"/>
<dbReference type="Gramene" id="novel_model_6040_5bd9a17a">
    <property type="protein sequence ID" value="cds.novel_model_6040_5bd9a17a"/>
    <property type="gene ID" value="novel_gene_3105_5bd9a17a"/>
</dbReference>
<sequence length="69" mass="7843">MPTTIPINKARDNAVDQSNKLLLLNILSCPRALELRKIERSIKGEQEFTQVHVYSYSLALVTAINNEEM</sequence>
<evidence type="ECO:0000313" key="2">
    <source>
        <dbReference type="Proteomes" id="UP000596661"/>
    </source>
</evidence>
<protein>
    <submittedName>
        <fullName evidence="1">Uncharacterized protein</fullName>
    </submittedName>
</protein>
<dbReference type="EnsemblPlants" id="novel_model_6040_5bd9a17a">
    <property type="protein sequence ID" value="cds.novel_model_6040_5bd9a17a"/>
    <property type="gene ID" value="novel_gene_3105_5bd9a17a"/>
</dbReference>
<keyword evidence="2" id="KW-1185">Reference proteome</keyword>
<proteinExistence type="predicted"/>
<evidence type="ECO:0000313" key="1">
    <source>
        <dbReference type="EnsemblPlants" id="cds.novel_model_6040_5bd9a17a"/>
    </source>
</evidence>
<reference evidence="1" key="1">
    <citation type="submission" date="2018-11" db="EMBL/GenBank/DDBJ databases">
        <authorList>
            <person name="Grassa J C."/>
        </authorList>
    </citation>
    <scope>NUCLEOTIDE SEQUENCE [LARGE SCALE GENOMIC DNA]</scope>
</reference>
<reference evidence="1" key="2">
    <citation type="submission" date="2021-03" db="UniProtKB">
        <authorList>
            <consortium name="EnsemblPlants"/>
        </authorList>
    </citation>
    <scope>IDENTIFICATION</scope>
</reference>
<dbReference type="EMBL" id="UZAU01000638">
    <property type="status" value="NOT_ANNOTATED_CDS"/>
    <property type="molecule type" value="Genomic_DNA"/>
</dbReference>
<organism evidence="1 2">
    <name type="scientific">Cannabis sativa</name>
    <name type="common">Hemp</name>
    <name type="synonym">Marijuana</name>
    <dbReference type="NCBI Taxonomy" id="3483"/>
    <lineage>
        <taxon>Eukaryota</taxon>
        <taxon>Viridiplantae</taxon>
        <taxon>Streptophyta</taxon>
        <taxon>Embryophyta</taxon>
        <taxon>Tracheophyta</taxon>
        <taxon>Spermatophyta</taxon>
        <taxon>Magnoliopsida</taxon>
        <taxon>eudicotyledons</taxon>
        <taxon>Gunneridae</taxon>
        <taxon>Pentapetalae</taxon>
        <taxon>rosids</taxon>
        <taxon>fabids</taxon>
        <taxon>Rosales</taxon>
        <taxon>Cannabaceae</taxon>
        <taxon>Cannabis</taxon>
    </lineage>
</organism>
<name>A0A803R7K9_CANSA</name>
<dbReference type="Proteomes" id="UP000596661">
    <property type="component" value="Chromosome 7"/>
</dbReference>
<accession>A0A803R7K9</accession>